<name>A0A3A4B411_9ACTN</name>
<comment type="caution">
    <text evidence="4">The sequence shown here is derived from an EMBL/GenBank/DDBJ whole genome shotgun (WGS) entry which is preliminary data.</text>
</comment>
<sequence length="127" mass="13718">MRALGIFHQHLPGVTLISVVGELDAASAAEFDAYVHQARRRDDSLVFDLGELTFIDSTGLRVLLNTHLYVTRHGGVVHLAALQPLPAHIMELTQACVYLRVHPTVEEALRAALTSAPGGDDHDTACA</sequence>
<evidence type="ECO:0000313" key="4">
    <source>
        <dbReference type="EMBL" id="RJL32759.1"/>
    </source>
</evidence>
<comment type="similarity">
    <text evidence="1 2">Belongs to the anti-sigma-factor antagonist family.</text>
</comment>
<dbReference type="OrthoDB" id="9793697at2"/>
<dbReference type="CDD" id="cd07043">
    <property type="entry name" value="STAS_anti-anti-sigma_factors"/>
    <property type="match status" value="1"/>
</dbReference>
<dbReference type="AlphaFoldDB" id="A0A3A4B411"/>
<proteinExistence type="inferred from homology"/>
<evidence type="ECO:0000256" key="1">
    <source>
        <dbReference type="ARBA" id="ARBA00009013"/>
    </source>
</evidence>
<dbReference type="Pfam" id="PF01740">
    <property type="entry name" value="STAS"/>
    <property type="match status" value="1"/>
</dbReference>
<dbReference type="GO" id="GO:0043856">
    <property type="term" value="F:anti-sigma factor antagonist activity"/>
    <property type="evidence" value="ECO:0007669"/>
    <property type="project" value="InterPro"/>
</dbReference>
<dbReference type="PANTHER" id="PTHR33495:SF2">
    <property type="entry name" value="ANTI-SIGMA FACTOR ANTAGONIST TM_1081-RELATED"/>
    <property type="match status" value="1"/>
</dbReference>
<dbReference type="Proteomes" id="UP000265768">
    <property type="component" value="Unassembled WGS sequence"/>
</dbReference>
<dbReference type="InterPro" id="IPR036513">
    <property type="entry name" value="STAS_dom_sf"/>
</dbReference>
<dbReference type="NCBIfam" id="TIGR00377">
    <property type="entry name" value="ant_ant_sig"/>
    <property type="match status" value="1"/>
</dbReference>
<dbReference type="InterPro" id="IPR003658">
    <property type="entry name" value="Anti-sigma_ant"/>
</dbReference>
<feature type="domain" description="STAS" evidence="3">
    <location>
        <begin position="12"/>
        <end position="112"/>
    </location>
</feature>
<evidence type="ECO:0000256" key="2">
    <source>
        <dbReference type="RuleBase" id="RU003749"/>
    </source>
</evidence>
<dbReference type="EMBL" id="QZEY01000004">
    <property type="protein sequence ID" value="RJL32759.1"/>
    <property type="molecule type" value="Genomic_DNA"/>
</dbReference>
<accession>A0A3A4B411</accession>
<protein>
    <recommendedName>
        <fullName evidence="2">Anti-sigma factor antagonist</fullName>
    </recommendedName>
</protein>
<reference evidence="4 5" key="1">
    <citation type="submission" date="2018-09" db="EMBL/GenBank/DDBJ databases">
        <title>YIM 75507 draft genome.</title>
        <authorList>
            <person name="Tang S."/>
            <person name="Feng Y."/>
        </authorList>
    </citation>
    <scope>NUCLEOTIDE SEQUENCE [LARGE SCALE GENOMIC DNA]</scope>
    <source>
        <strain evidence="4 5">YIM 75507</strain>
    </source>
</reference>
<dbReference type="SUPFAM" id="SSF52091">
    <property type="entry name" value="SpoIIaa-like"/>
    <property type="match status" value="1"/>
</dbReference>
<evidence type="ECO:0000259" key="3">
    <source>
        <dbReference type="PROSITE" id="PS50801"/>
    </source>
</evidence>
<organism evidence="4 5">
    <name type="scientific">Bailinhaonella thermotolerans</name>
    <dbReference type="NCBI Taxonomy" id="1070861"/>
    <lineage>
        <taxon>Bacteria</taxon>
        <taxon>Bacillati</taxon>
        <taxon>Actinomycetota</taxon>
        <taxon>Actinomycetes</taxon>
        <taxon>Streptosporangiales</taxon>
        <taxon>Streptosporangiaceae</taxon>
        <taxon>Bailinhaonella</taxon>
    </lineage>
</organism>
<dbReference type="PANTHER" id="PTHR33495">
    <property type="entry name" value="ANTI-SIGMA FACTOR ANTAGONIST TM_1081-RELATED-RELATED"/>
    <property type="match status" value="1"/>
</dbReference>
<gene>
    <name evidence="4" type="ORF">D5H75_14900</name>
</gene>
<dbReference type="Gene3D" id="3.30.750.24">
    <property type="entry name" value="STAS domain"/>
    <property type="match status" value="1"/>
</dbReference>
<evidence type="ECO:0000313" key="5">
    <source>
        <dbReference type="Proteomes" id="UP000265768"/>
    </source>
</evidence>
<dbReference type="PROSITE" id="PS50801">
    <property type="entry name" value="STAS"/>
    <property type="match status" value="1"/>
</dbReference>
<keyword evidence="5" id="KW-1185">Reference proteome</keyword>
<dbReference type="RefSeq" id="WP_119927009.1">
    <property type="nucleotide sequence ID" value="NZ_QZEY01000004.1"/>
</dbReference>
<dbReference type="InterPro" id="IPR002645">
    <property type="entry name" value="STAS_dom"/>
</dbReference>